<keyword evidence="1" id="KW-0812">Transmembrane</keyword>
<dbReference type="EMBL" id="MN427435">
    <property type="protein sequence ID" value="QGP74788.1"/>
    <property type="molecule type" value="Genomic_DNA"/>
</dbReference>
<evidence type="ECO:0000256" key="1">
    <source>
        <dbReference type="SAM" id="Phobius"/>
    </source>
</evidence>
<geneLocation type="mitochondrion" evidence="2"/>
<keyword evidence="2" id="KW-0496">Mitochondrion</keyword>
<accession>A0A650AWI6</accession>
<dbReference type="AlphaFoldDB" id="A0A650AWI6"/>
<organism evidence="2">
    <name type="scientific">Russula griseocarnosa</name>
    <dbReference type="NCBI Taxonomy" id="466936"/>
    <lineage>
        <taxon>Eukaryota</taxon>
        <taxon>Fungi</taxon>
        <taxon>Dikarya</taxon>
        <taxon>Basidiomycota</taxon>
        <taxon>Agaricomycotina</taxon>
        <taxon>Agaricomycetes</taxon>
        <taxon>Russulales</taxon>
        <taxon>Russulaceae</taxon>
        <taxon>Russula</taxon>
    </lineage>
</organism>
<keyword evidence="1" id="KW-1133">Transmembrane helix</keyword>
<reference evidence="2" key="1">
    <citation type="submission" date="2019-09" db="EMBL/GenBank/DDBJ databases">
        <title>The complete mitochondrial genome of a wild edible mushroom, Russula griseocarnosa.</title>
        <authorList>
            <person name="Yu F."/>
        </authorList>
    </citation>
    <scope>NUCLEOTIDE SEQUENCE</scope>
</reference>
<protein>
    <submittedName>
        <fullName evidence="2">Uncharacterized protein</fullName>
    </submittedName>
</protein>
<feature type="transmembrane region" description="Helical" evidence="1">
    <location>
        <begin position="12"/>
        <end position="32"/>
    </location>
</feature>
<gene>
    <name evidence="2" type="primary">orf189</name>
</gene>
<evidence type="ECO:0000313" key="2">
    <source>
        <dbReference type="EMBL" id="QGP74788.1"/>
    </source>
</evidence>
<keyword evidence="1" id="KW-0472">Membrane</keyword>
<name>A0A650AWI6_9AGAM</name>
<proteinExistence type="predicted"/>
<sequence length="189" mass="21861">MTNELILDQNINISLIIIGSLLIIGCSIYYIVKNNNTAIPTNNTEAFTFEEIEASFEDDRYRNLTTVSNENTEENLDQYFMDSDSDTDTVSDYENPFDSENELDSSDIESILNDPDIFMMPNVDFDVCPIEELKFFEFNSLYAKEISENGVTEEDILDFIYSYSKEELATNWINDLFIKAVNLLKDYMI</sequence>